<evidence type="ECO:0000256" key="2">
    <source>
        <dbReference type="ARBA" id="ARBA00008621"/>
    </source>
</evidence>
<comment type="cofactor">
    <cofactor evidence="8">
        <name>a divalent metal cation</name>
        <dbReference type="ChEBI" id="CHEBI:60240"/>
    </cofactor>
</comment>
<dbReference type="NCBIfam" id="TIGR01935">
    <property type="entry name" value="NOT-MenG"/>
    <property type="match status" value="1"/>
</dbReference>
<organism evidence="9 10">
    <name type="scientific">Pseudonocardia oceani</name>
    <dbReference type="NCBI Taxonomy" id="2792013"/>
    <lineage>
        <taxon>Bacteria</taxon>
        <taxon>Bacillati</taxon>
        <taxon>Actinomycetota</taxon>
        <taxon>Actinomycetes</taxon>
        <taxon>Pseudonocardiales</taxon>
        <taxon>Pseudonocardiaceae</taxon>
        <taxon>Pseudonocardia</taxon>
    </lineage>
</organism>
<comment type="subunit">
    <text evidence="3 8">Homotrimer.</text>
</comment>
<reference evidence="9 10" key="1">
    <citation type="submission" date="2020-11" db="EMBL/GenBank/DDBJ databases">
        <title>Pseudonocardia abyssalis sp. nov. and Pseudonocardia oceani sp. nov., description and phylogenomic analysis of two novel actinomycetes isolated from the deep Southern Ocean.</title>
        <authorList>
            <person name="Parra J."/>
        </authorList>
    </citation>
    <scope>NUCLEOTIDE SEQUENCE [LARGE SCALE GENOMIC DNA]</scope>
    <source>
        <strain evidence="10">KRD185</strain>
    </source>
</reference>
<name>A0ABS6UBB5_9PSEU</name>
<dbReference type="InterPro" id="IPR005493">
    <property type="entry name" value="RraA/RraA-like"/>
</dbReference>
<comment type="caution">
    <text evidence="9">The sequence shown here is derived from an EMBL/GenBank/DDBJ whole genome shotgun (WGS) entry which is preliminary data.</text>
</comment>
<evidence type="ECO:0000256" key="5">
    <source>
        <dbReference type="ARBA" id="ARBA00023239"/>
    </source>
</evidence>
<gene>
    <name evidence="9" type="primary">rraA</name>
    <name evidence="9" type="ORF">I4I82_17865</name>
</gene>
<dbReference type="EC" id="4.1.3.17" evidence="8"/>
<evidence type="ECO:0000256" key="4">
    <source>
        <dbReference type="ARBA" id="ARBA00022723"/>
    </source>
</evidence>
<accession>A0ABS6UBB5</accession>
<comment type="function">
    <text evidence="6 8">Catalyzes the aldol cleavage of 4-hydroxy-4-methyl-2-oxoglutarate (HMG) into 2 molecules of pyruvate. Also contains a secondary oxaloacetate (OAA) decarboxylase activity due to the common pyruvate enolate transition state formed following C-C bond cleavage in the retro-aldol and decarboxylation reactions.</text>
</comment>
<dbReference type="EMBL" id="JADQDF010000001">
    <property type="protein sequence ID" value="MBW0129532.1"/>
    <property type="molecule type" value="Genomic_DNA"/>
</dbReference>
<dbReference type="NCBIfam" id="NF006875">
    <property type="entry name" value="PRK09372.1"/>
    <property type="match status" value="1"/>
</dbReference>
<protein>
    <recommendedName>
        <fullName evidence="8">4-hydroxy-4-methyl-2-oxoglutarate aldolase</fullName>
        <shortName evidence="8">HMG aldolase</shortName>
        <ecNumber evidence="8">4.1.1.112</ecNumber>
        <ecNumber evidence="8">4.1.3.17</ecNumber>
    </recommendedName>
    <alternativeName>
        <fullName evidence="8">Oxaloacetate decarboxylase</fullName>
    </alternativeName>
</protein>
<keyword evidence="5 8" id="KW-0456">Lyase</keyword>
<evidence type="ECO:0000256" key="6">
    <source>
        <dbReference type="ARBA" id="ARBA00025046"/>
    </source>
</evidence>
<evidence type="ECO:0000256" key="1">
    <source>
        <dbReference type="ARBA" id="ARBA00001342"/>
    </source>
</evidence>
<dbReference type="EC" id="4.1.1.112" evidence="8"/>
<evidence type="ECO:0000256" key="3">
    <source>
        <dbReference type="ARBA" id="ARBA00011233"/>
    </source>
</evidence>
<evidence type="ECO:0000256" key="7">
    <source>
        <dbReference type="ARBA" id="ARBA00047973"/>
    </source>
</evidence>
<evidence type="ECO:0000313" key="9">
    <source>
        <dbReference type="EMBL" id="MBW0129532.1"/>
    </source>
</evidence>
<dbReference type="CDD" id="cd16841">
    <property type="entry name" value="RraA_family"/>
    <property type="match status" value="1"/>
</dbReference>
<evidence type="ECO:0000313" key="10">
    <source>
        <dbReference type="Proteomes" id="UP000694300"/>
    </source>
</evidence>
<comment type="similarity">
    <text evidence="2 8">Belongs to the class II aldolase/RraA-like family.</text>
</comment>
<evidence type="ECO:0000256" key="8">
    <source>
        <dbReference type="RuleBase" id="RU004338"/>
    </source>
</evidence>
<comment type="catalytic activity">
    <reaction evidence="1 8">
        <text>4-hydroxy-4-methyl-2-oxoglutarate = 2 pyruvate</text>
        <dbReference type="Rhea" id="RHEA:22748"/>
        <dbReference type="ChEBI" id="CHEBI:15361"/>
        <dbReference type="ChEBI" id="CHEBI:58276"/>
        <dbReference type="EC" id="4.1.3.17"/>
    </reaction>
</comment>
<sequence length="166" mass="17431">MDERGEGVDSCDLQLRQYGGRAEFEGPIRTLRCHEDIGLLRQLVAEPGSGAVLVVDGGASLHCALVGDQLADRAARNGWAGMVIAGAVRDTRVLTAIDLGIKALGTNPRRGATRGTGEIDVPVTFGGTSFVPGQYLWSDDDGIVVTRPGYDDADPPHLHRAGVPGS</sequence>
<keyword evidence="10" id="KW-1185">Reference proteome</keyword>
<proteinExistence type="inferred from homology"/>
<comment type="catalytic activity">
    <reaction evidence="7 8">
        <text>oxaloacetate + H(+) = pyruvate + CO2</text>
        <dbReference type="Rhea" id="RHEA:15641"/>
        <dbReference type="ChEBI" id="CHEBI:15361"/>
        <dbReference type="ChEBI" id="CHEBI:15378"/>
        <dbReference type="ChEBI" id="CHEBI:16452"/>
        <dbReference type="ChEBI" id="CHEBI:16526"/>
        <dbReference type="EC" id="4.1.1.112"/>
    </reaction>
</comment>
<dbReference type="InterPro" id="IPR010203">
    <property type="entry name" value="RraA"/>
</dbReference>
<dbReference type="PANTHER" id="PTHR33254">
    <property type="entry name" value="4-HYDROXY-4-METHYL-2-OXOGLUTARATE ALDOLASE 3-RELATED"/>
    <property type="match status" value="1"/>
</dbReference>
<dbReference type="PANTHER" id="PTHR33254:SF4">
    <property type="entry name" value="4-HYDROXY-4-METHYL-2-OXOGLUTARATE ALDOLASE 3-RELATED"/>
    <property type="match status" value="1"/>
</dbReference>
<keyword evidence="4 8" id="KW-0479">Metal-binding</keyword>
<dbReference type="Pfam" id="PF03737">
    <property type="entry name" value="RraA-like"/>
    <property type="match status" value="1"/>
</dbReference>
<dbReference type="Proteomes" id="UP000694300">
    <property type="component" value="Unassembled WGS sequence"/>
</dbReference>